<dbReference type="Proteomes" id="UP000001656">
    <property type="component" value="Chromosome"/>
</dbReference>
<organism evidence="1 2">
    <name type="scientific">Clostridium ljungdahlii (strain ATCC 55383 / DSM 13528 / PETC)</name>
    <dbReference type="NCBI Taxonomy" id="748727"/>
    <lineage>
        <taxon>Bacteria</taxon>
        <taxon>Bacillati</taxon>
        <taxon>Bacillota</taxon>
        <taxon>Clostridia</taxon>
        <taxon>Eubacteriales</taxon>
        <taxon>Clostridiaceae</taxon>
        <taxon>Clostridium</taxon>
    </lineage>
</organism>
<proteinExistence type="predicted"/>
<dbReference type="STRING" id="748727.CLJU_c29510"/>
<reference evidence="1 2" key="1">
    <citation type="journal article" date="2010" name="Proc. Natl. Acad. Sci. U.S.A.">
        <title>Clostridium ljungdahlii represents a microbial production platform based on syngas.</title>
        <authorList>
            <person name="Kopke M."/>
            <person name="Held C."/>
            <person name="Hujer S."/>
            <person name="Liesegang H."/>
            <person name="Wiezer A."/>
            <person name="Wollherr A."/>
            <person name="Ehrenreich A."/>
            <person name="Liebl W."/>
            <person name="Gottschalk G."/>
            <person name="Durre P."/>
        </authorList>
    </citation>
    <scope>NUCLEOTIDE SEQUENCE [LARGE SCALE GENOMIC DNA]</scope>
    <source>
        <strain evidence="2">ATCC 55383 / DSM 13528 / PETC</strain>
    </source>
</reference>
<protein>
    <submittedName>
        <fullName evidence="1">Uncharacterized protein</fullName>
    </submittedName>
</protein>
<dbReference type="InterPro" id="IPR035903">
    <property type="entry name" value="HesB-like_dom_sf"/>
</dbReference>
<sequence length="39" mass="4310">MSIVYNLDLETYVNGSVIDYSNNWFSPGFTISSPNSSSC</sequence>
<dbReference type="AlphaFoldDB" id="D8GPC1"/>
<evidence type="ECO:0000313" key="2">
    <source>
        <dbReference type="Proteomes" id="UP000001656"/>
    </source>
</evidence>
<evidence type="ECO:0000313" key="1">
    <source>
        <dbReference type="EMBL" id="ADK15999.1"/>
    </source>
</evidence>
<accession>D8GPC1</accession>
<dbReference type="KEGG" id="clj:CLJU_c29510"/>
<gene>
    <name evidence="1" type="ordered locus">CLJU_c29510</name>
</gene>
<name>D8GPC1_CLOLD</name>
<dbReference type="HOGENOM" id="CLU_3307383_0_0_9"/>
<dbReference type="EMBL" id="CP001666">
    <property type="protein sequence ID" value="ADK15999.1"/>
    <property type="molecule type" value="Genomic_DNA"/>
</dbReference>
<dbReference type="SUPFAM" id="SSF89360">
    <property type="entry name" value="HesB-like domain"/>
    <property type="match status" value="1"/>
</dbReference>